<gene>
    <name evidence="1" type="ORF">N7460_000261</name>
</gene>
<reference evidence="1" key="1">
    <citation type="journal article" date="2023" name="IMA Fungus">
        <title>Comparative genomic study of the Penicillium genus elucidates a diverse pangenome and 15 lateral gene transfer events.</title>
        <authorList>
            <person name="Petersen C."/>
            <person name="Sorensen T."/>
            <person name="Nielsen M.R."/>
            <person name="Sondergaard T.E."/>
            <person name="Sorensen J.L."/>
            <person name="Fitzpatrick D.A."/>
            <person name="Frisvad J.C."/>
            <person name="Nielsen K.L."/>
        </authorList>
    </citation>
    <scope>NUCLEOTIDE SEQUENCE</scope>
    <source>
        <strain evidence="1">IBT 15450</strain>
    </source>
</reference>
<reference evidence="1" key="2">
    <citation type="submission" date="2023-01" db="EMBL/GenBank/DDBJ databases">
        <authorList>
            <person name="Petersen C."/>
        </authorList>
    </citation>
    <scope>NUCLEOTIDE SEQUENCE</scope>
    <source>
        <strain evidence="1">IBT 15450</strain>
    </source>
</reference>
<organism evidence="1 2">
    <name type="scientific">Penicillium canescens</name>
    <dbReference type="NCBI Taxonomy" id="5083"/>
    <lineage>
        <taxon>Eukaryota</taxon>
        <taxon>Fungi</taxon>
        <taxon>Dikarya</taxon>
        <taxon>Ascomycota</taxon>
        <taxon>Pezizomycotina</taxon>
        <taxon>Eurotiomycetes</taxon>
        <taxon>Eurotiomycetidae</taxon>
        <taxon>Eurotiales</taxon>
        <taxon>Aspergillaceae</taxon>
        <taxon>Penicillium</taxon>
    </lineage>
</organism>
<comment type="caution">
    <text evidence="1">The sequence shown here is derived from an EMBL/GenBank/DDBJ whole genome shotgun (WGS) entry which is preliminary data.</text>
</comment>
<dbReference type="AlphaFoldDB" id="A0AAD6IN47"/>
<sequence length="119" mass="13399">MTSLRTEDVTTVAEDNEGLKRLYKELTGYKEAVIEENGKWLSTNDNKILVRGPYDFTTAIVINLSGGEGSVSFFRGNDHLQSFPTSSNPTIRSKMVILDIGCYCWSMREALVKVIMKQE</sequence>
<dbReference type="Proteomes" id="UP001219568">
    <property type="component" value="Unassembled WGS sequence"/>
</dbReference>
<name>A0AAD6IN47_PENCN</name>
<protein>
    <submittedName>
        <fullName evidence="1">Uncharacterized protein</fullName>
    </submittedName>
</protein>
<accession>A0AAD6IN47</accession>
<proteinExistence type="predicted"/>
<keyword evidence="2" id="KW-1185">Reference proteome</keyword>
<evidence type="ECO:0000313" key="2">
    <source>
        <dbReference type="Proteomes" id="UP001219568"/>
    </source>
</evidence>
<dbReference type="EMBL" id="JAQJZL010000001">
    <property type="protein sequence ID" value="KAJ6056987.1"/>
    <property type="molecule type" value="Genomic_DNA"/>
</dbReference>
<evidence type="ECO:0000313" key="1">
    <source>
        <dbReference type="EMBL" id="KAJ6056987.1"/>
    </source>
</evidence>